<comment type="caution">
    <text evidence="7">The sequence shown here is derived from an EMBL/GenBank/DDBJ whole genome shotgun (WGS) entry which is preliminary data.</text>
</comment>
<protein>
    <recommendedName>
        <fullName evidence="2">histidine kinase</fullName>
        <ecNumber evidence="2">2.7.13.3</ecNumber>
    </recommendedName>
</protein>
<evidence type="ECO:0000256" key="5">
    <source>
        <dbReference type="SAM" id="SignalP"/>
    </source>
</evidence>
<dbReference type="SUPFAM" id="SSF55874">
    <property type="entry name" value="ATPase domain of HSP90 chaperone/DNA topoisomerase II/histidine kinase"/>
    <property type="match status" value="1"/>
</dbReference>
<dbReference type="GO" id="GO:0016301">
    <property type="term" value="F:kinase activity"/>
    <property type="evidence" value="ECO:0007669"/>
    <property type="project" value="UniProtKB-KW"/>
</dbReference>
<dbReference type="PANTHER" id="PTHR43065:SF42">
    <property type="entry name" value="TWO-COMPONENT SENSOR PPRA"/>
    <property type="match status" value="1"/>
</dbReference>
<dbReference type="SMART" id="SM00387">
    <property type="entry name" value="HATPase_c"/>
    <property type="match status" value="1"/>
</dbReference>
<dbReference type="InterPro" id="IPR004358">
    <property type="entry name" value="Sig_transdc_His_kin-like_C"/>
</dbReference>
<proteinExistence type="predicted"/>
<dbReference type="Gene3D" id="3.30.565.10">
    <property type="entry name" value="Histidine kinase-like ATPase, C-terminal domain"/>
    <property type="match status" value="1"/>
</dbReference>
<dbReference type="Pfam" id="PF02518">
    <property type="entry name" value="HATPase_c"/>
    <property type="match status" value="1"/>
</dbReference>
<accession>A0ABU1TGC1</accession>
<keyword evidence="7" id="KW-0418">Kinase</keyword>
<evidence type="ECO:0000313" key="8">
    <source>
        <dbReference type="Proteomes" id="UP001247620"/>
    </source>
</evidence>
<keyword evidence="5" id="KW-0732">Signal</keyword>
<dbReference type="InterPro" id="IPR003661">
    <property type="entry name" value="HisK_dim/P_dom"/>
</dbReference>
<evidence type="ECO:0000256" key="1">
    <source>
        <dbReference type="ARBA" id="ARBA00000085"/>
    </source>
</evidence>
<feature type="transmembrane region" description="Helical" evidence="4">
    <location>
        <begin position="276"/>
        <end position="297"/>
    </location>
</feature>
<dbReference type="InterPro" id="IPR011623">
    <property type="entry name" value="7TMR_DISM_rcpt_extracell_dom1"/>
</dbReference>
<dbReference type="PROSITE" id="PS50109">
    <property type="entry name" value="HIS_KIN"/>
    <property type="match status" value="1"/>
</dbReference>
<keyword evidence="4" id="KW-0472">Membrane</keyword>
<gene>
    <name evidence="7" type="ORF">J2W55_004311</name>
</gene>
<evidence type="ECO:0000313" key="7">
    <source>
        <dbReference type="EMBL" id="MDR6944451.1"/>
    </source>
</evidence>
<evidence type="ECO:0000256" key="3">
    <source>
        <dbReference type="ARBA" id="ARBA00022553"/>
    </source>
</evidence>
<feature type="transmembrane region" description="Helical" evidence="4">
    <location>
        <begin position="363"/>
        <end position="380"/>
    </location>
</feature>
<feature type="transmembrane region" description="Helical" evidence="4">
    <location>
        <begin position="180"/>
        <end position="201"/>
    </location>
</feature>
<comment type="catalytic activity">
    <reaction evidence="1">
        <text>ATP + protein L-histidine = ADP + protein N-phospho-L-histidine.</text>
        <dbReference type="EC" id="2.7.13.3"/>
    </reaction>
</comment>
<keyword evidence="4" id="KW-1133">Transmembrane helix</keyword>
<dbReference type="InterPro" id="IPR003594">
    <property type="entry name" value="HATPase_dom"/>
</dbReference>
<dbReference type="EMBL" id="JAVDUU010000004">
    <property type="protein sequence ID" value="MDR6944451.1"/>
    <property type="molecule type" value="Genomic_DNA"/>
</dbReference>
<dbReference type="InterPro" id="IPR036890">
    <property type="entry name" value="HATPase_C_sf"/>
</dbReference>
<dbReference type="Gene3D" id="1.10.287.130">
    <property type="match status" value="1"/>
</dbReference>
<dbReference type="CDD" id="cd00082">
    <property type="entry name" value="HisKA"/>
    <property type="match status" value="1"/>
</dbReference>
<feature type="transmembrane region" description="Helical" evidence="4">
    <location>
        <begin position="335"/>
        <end position="357"/>
    </location>
</feature>
<feature type="transmembrane region" description="Helical" evidence="4">
    <location>
        <begin position="208"/>
        <end position="224"/>
    </location>
</feature>
<dbReference type="PANTHER" id="PTHR43065">
    <property type="entry name" value="SENSOR HISTIDINE KINASE"/>
    <property type="match status" value="1"/>
</dbReference>
<feature type="transmembrane region" description="Helical" evidence="4">
    <location>
        <begin position="303"/>
        <end position="323"/>
    </location>
</feature>
<dbReference type="EC" id="2.7.13.3" evidence="2"/>
<dbReference type="InterPro" id="IPR005467">
    <property type="entry name" value="His_kinase_dom"/>
</dbReference>
<dbReference type="SUPFAM" id="SSF47384">
    <property type="entry name" value="Homodimeric domain of signal transducing histidine kinase"/>
    <property type="match status" value="1"/>
</dbReference>
<dbReference type="Proteomes" id="UP001247620">
    <property type="component" value="Unassembled WGS sequence"/>
</dbReference>
<sequence length="711" mass="80056">MQKTLLTAYLLFLSAMAWAYKPDTLVINDNQSYLLTNKYFKELEDPKGKLTINEVLDNNNFHSIDKQLPVLKYSKSTTWIKFILKNNSNEPSITVSTGASIIDDFDLYYTDSTGANVRHLNPDYIHNGLIARNITFINCPVLPGASAKIYLHIKSNASTVMPVKIYSAFAFLQSRYIENIILGVIAGIFIVMALYNFMLYFIVGDRSYLYYVGYIIFLGLSLVLERGYGGNLFTKDITILNNYVVPVVRVLLGFSILLFVSEFLQLKQNLNRWYKYYFLLYIFYALLLVAVVCGMVVTAYNLITIGTSIISVSLLIVGTYLYVNGFKPAKLFMLGWGIFSISILISMACTKGLIIYNSLTVNIVVYSSVLELILFSAALAEKINFYRKQKNELQNFGLIVAKENERLIMEQNILLENKVKERTNELIITNKNLSISIDHLMATQKQLIDNEKMASLGQLTAGVAHEINNPINFVSSNIAPLRLDFDELLTLLGMYEDVLNNPGQPLLLNNLNDYKQKINLDLVKDEITLLLNGIEDGANRTADIVSSLRTFSSTDELVLKTQDINKSILNNLLILRSTIPYYIEIKPIFDKLEPLNCYPGKINQLIINLINNSIYAIKAKEQHSDESIMITTKDHPNHISIEVTDTGTGMSDETRQRIFEPFFTTKGIGEGTGLGLSIVFGIIEKHRGSIEVISSPGKGATFIILLPKNLS</sequence>
<evidence type="ECO:0000259" key="6">
    <source>
        <dbReference type="PROSITE" id="PS50109"/>
    </source>
</evidence>
<evidence type="ECO:0000256" key="2">
    <source>
        <dbReference type="ARBA" id="ARBA00012438"/>
    </source>
</evidence>
<feature type="transmembrane region" description="Helical" evidence="4">
    <location>
        <begin position="244"/>
        <end position="264"/>
    </location>
</feature>
<keyword evidence="3" id="KW-0597">Phosphoprotein</keyword>
<reference evidence="7 8" key="1">
    <citation type="submission" date="2023-07" db="EMBL/GenBank/DDBJ databases">
        <title>Sorghum-associated microbial communities from plants grown in Nebraska, USA.</title>
        <authorList>
            <person name="Schachtman D."/>
        </authorList>
    </citation>
    <scope>NUCLEOTIDE SEQUENCE [LARGE SCALE GENOMIC DNA]</scope>
    <source>
        <strain evidence="7 8">3262</strain>
    </source>
</reference>
<keyword evidence="4" id="KW-0812">Transmembrane</keyword>
<name>A0ABU1TGC1_9SPHI</name>
<dbReference type="Pfam" id="PF07695">
    <property type="entry name" value="7TMR-DISM_7TM"/>
    <property type="match status" value="1"/>
</dbReference>
<keyword evidence="7" id="KW-0808">Transferase</keyword>
<dbReference type="Pfam" id="PF07696">
    <property type="entry name" value="7TMR-DISMED2"/>
    <property type="match status" value="1"/>
</dbReference>
<feature type="chain" id="PRO_5045056213" description="histidine kinase" evidence="5">
    <location>
        <begin position="20"/>
        <end position="711"/>
    </location>
</feature>
<evidence type="ECO:0000256" key="4">
    <source>
        <dbReference type="SAM" id="Phobius"/>
    </source>
</evidence>
<dbReference type="InterPro" id="IPR036097">
    <property type="entry name" value="HisK_dim/P_sf"/>
</dbReference>
<keyword evidence="8" id="KW-1185">Reference proteome</keyword>
<dbReference type="Gene3D" id="2.60.40.2380">
    <property type="match status" value="1"/>
</dbReference>
<dbReference type="RefSeq" id="WP_310100523.1">
    <property type="nucleotide sequence ID" value="NZ_JAVDUU010000004.1"/>
</dbReference>
<organism evidence="7 8">
    <name type="scientific">Mucilaginibacter pocheonensis</name>
    <dbReference type="NCBI Taxonomy" id="398050"/>
    <lineage>
        <taxon>Bacteria</taxon>
        <taxon>Pseudomonadati</taxon>
        <taxon>Bacteroidota</taxon>
        <taxon>Sphingobacteriia</taxon>
        <taxon>Sphingobacteriales</taxon>
        <taxon>Sphingobacteriaceae</taxon>
        <taxon>Mucilaginibacter</taxon>
    </lineage>
</organism>
<dbReference type="InterPro" id="IPR011622">
    <property type="entry name" value="7TMR_DISM_rcpt_extracell_dom2"/>
</dbReference>
<dbReference type="PRINTS" id="PR00344">
    <property type="entry name" value="BCTRLSENSOR"/>
</dbReference>
<feature type="signal peptide" evidence="5">
    <location>
        <begin position="1"/>
        <end position="19"/>
    </location>
</feature>
<feature type="domain" description="Histidine kinase" evidence="6">
    <location>
        <begin position="462"/>
        <end position="710"/>
    </location>
</feature>